<dbReference type="InterPro" id="IPR022398">
    <property type="entry name" value="Peptidase_S8_His-AS"/>
</dbReference>
<proteinExistence type="inferred from homology"/>
<evidence type="ECO:0000256" key="2">
    <source>
        <dbReference type="ARBA" id="ARBA00022670"/>
    </source>
</evidence>
<evidence type="ECO:0000256" key="5">
    <source>
        <dbReference type="PROSITE-ProRule" id="PRU01240"/>
    </source>
</evidence>
<evidence type="ECO:0000256" key="7">
    <source>
        <dbReference type="SAM" id="SignalP"/>
    </source>
</evidence>
<feature type="domain" description="Peptidase S8/S53" evidence="8">
    <location>
        <begin position="131"/>
        <end position="372"/>
    </location>
</feature>
<evidence type="ECO:0000313" key="10">
    <source>
        <dbReference type="EMBL" id="AJF07966.1"/>
    </source>
</evidence>
<sequence>MVTALIFASLICLVGGAALAGQGPKFKEGELLVKPKSGADPARVEQALRGQGAHAFKEIRGIGVKAVKVPAHAQEKVRAALARNPHIDFAEPNYLGQGMSLPDDPSYGTQWHLPKIAAPEGWQISTGVETVPIAVVDSGVDGSHPDLGDKLLGGFNFLNGSTDTSDVLGHGTAVAGTAAAISNNSIGVAGVAWRNPVMPLVVLDSSNYATYSNIASAIIYAVDNGAKVINVSIGGTSSSFTLQYAIDYAWDRGALVFCAAGNANSSVPNYPAACDRAVAISSTDSSDNRSYFSSYGDWVDLAAPGSSIYTTLRGGGFGYKSGTSFASPVTAGVAALVWSVNPSLTHEEVLNILRNNADDLGAQGFDIYFGHGRVNLAASLGAAGEFVPEADGTAPEVSVASPSEGEILQGTVSFTVAATDDNGVDRVEFLIDGQVVGSDSSAPYAWSWDTTQWNDGGYTLSARAVDPSGNEGVSGSVDVQVSNPAEQEVVVEADTEAPVTLITNPLPGATVEKKEQIDAQASDDTGVVLLEVYLNGSLISSTSDNTLSLRWMTHRLDSGAYKIEVRAYDAAGNMASDTVTVYK</sequence>
<dbReference type="InterPro" id="IPR000209">
    <property type="entry name" value="Peptidase_S8/S53_dom"/>
</dbReference>
<dbReference type="KEGG" id="gsb:GSUB_08230"/>
<dbReference type="PROSITE" id="PS51892">
    <property type="entry name" value="SUBTILASE"/>
    <property type="match status" value="1"/>
</dbReference>
<dbReference type="Pfam" id="PF17957">
    <property type="entry name" value="Big_7"/>
    <property type="match status" value="2"/>
</dbReference>
<dbReference type="InterPro" id="IPR054399">
    <property type="entry name" value="Fervidolysin-like_N_prodom"/>
</dbReference>
<dbReference type="InterPro" id="IPR023827">
    <property type="entry name" value="Peptidase_S8_Asp-AS"/>
</dbReference>
<evidence type="ECO:0000256" key="4">
    <source>
        <dbReference type="ARBA" id="ARBA00022825"/>
    </source>
</evidence>
<feature type="active site" description="Charge relay system" evidence="5">
    <location>
        <position position="170"/>
    </location>
</feature>
<dbReference type="STRING" id="483547.GSUB_08230"/>
<accession>A0A0B5FWH7</accession>
<organism evidence="10 11">
    <name type="scientific">Geoalkalibacter subterraneus</name>
    <dbReference type="NCBI Taxonomy" id="483547"/>
    <lineage>
        <taxon>Bacteria</taxon>
        <taxon>Pseudomonadati</taxon>
        <taxon>Thermodesulfobacteriota</taxon>
        <taxon>Desulfuromonadia</taxon>
        <taxon>Desulfuromonadales</taxon>
        <taxon>Geoalkalibacteraceae</taxon>
        <taxon>Geoalkalibacter</taxon>
    </lineage>
</organism>
<dbReference type="Pfam" id="PF00082">
    <property type="entry name" value="Peptidase_S8"/>
    <property type="match status" value="1"/>
</dbReference>
<dbReference type="Proteomes" id="UP000035036">
    <property type="component" value="Chromosome"/>
</dbReference>
<dbReference type="PROSITE" id="PS00138">
    <property type="entry name" value="SUBTILASE_SER"/>
    <property type="match status" value="1"/>
</dbReference>
<name>A0A0B5FWH7_9BACT</name>
<keyword evidence="3 5" id="KW-0378">Hydrolase</keyword>
<dbReference type="PANTHER" id="PTHR43806:SF11">
    <property type="entry name" value="CEREVISIN-RELATED"/>
    <property type="match status" value="1"/>
</dbReference>
<feature type="active site" description="Charge relay system" evidence="5">
    <location>
        <position position="137"/>
    </location>
</feature>
<dbReference type="PANTHER" id="PTHR43806">
    <property type="entry name" value="PEPTIDASE S8"/>
    <property type="match status" value="1"/>
</dbReference>
<keyword evidence="11" id="KW-1185">Reference proteome</keyword>
<dbReference type="Gene3D" id="2.60.40.10">
    <property type="entry name" value="Immunoglobulins"/>
    <property type="match status" value="2"/>
</dbReference>
<evidence type="ECO:0000259" key="8">
    <source>
        <dbReference type="Pfam" id="PF00082"/>
    </source>
</evidence>
<dbReference type="PRINTS" id="PR00723">
    <property type="entry name" value="SUBTILISIN"/>
</dbReference>
<keyword evidence="4 5" id="KW-0720">Serine protease</keyword>
<feature type="chain" id="PRO_5002103143" evidence="7">
    <location>
        <begin position="21"/>
        <end position="583"/>
    </location>
</feature>
<comment type="similarity">
    <text evidence="1 5 6">Belongs to the peptidase S8 family.</text>
</comment>
<protein>
    <submittedName>
        <fullName evidence="10">Uncharacterized protein</fullName>
    </submittedName>
</protein>
<dbReference type="InterPro" id="IPR023828">
    <property type="entry name" value="Peptidase_S8_Ser-AS"/>
</dbReference>
<evidence type="ECO:0000256" key="1">
    <source>
        <dbReference type="ARBA" id="ARBA00011073"/>
    </source>
</evidence>
<dbReference type="PROSITE" id="PS00137">
    <property type="entry name" value="SUBTILASE_HIS"/>
    <property type="match status" value="1"/>
</dbReference>
<gene>
    <name evidence="10" type="ORF">GSUB_08230</name>
</gene>
<evidence type="ECO:0000256" key="6">
    <source>
        <dbReference type="RuleBase" id="RU003355"/>
    </source>
</evidence>
<dbReference type="EMBL" id="CP010311">
    <property type="protein sequence ID" value="AJF07966.1"/>
    <property type="molecule type" value="Genomic_DNA"/>
</dbReference>
<dbReference type="InterPro" id="IPR015500">
    <property type="entry name" value="Peptidase_S8_subtilisin-rel"/>
</dbReference>
<evidence type="ECO:0000313" key="11">
    <source>
        <dbReference type="Proteomes" id="UP000035036"/>
    </source>
</evidence>
<feature type="domain" description="Fervidolysin-like N-terminal prodomain" evidence="9">
    <location>
        <begin position="20"/>
        <end position="93"/>
    </location>
</feature>
<dbReference type="HOGENOM" id="CLU_011263_9_0_7"/>
<evidence type="ECO:0000259" key="9">
    <source>
        <dbReference type="Pfam" id="PF22148"/>
    </source>
</evidence>
<keyword evidence="7" id="KW-0732">Signal</keyword>
<feature type="active site" description="Charge relay system" evidence="5">
    <location>
        <position position="324"/>
    </location>
</feature>
<evidence type="ECO:0000256" key="3">
    <source>
        <dbReference type="ARBA" id="ARBA00022801"/>
    </source>
</evidence>
<dbReference type="Gene3D" id="3.40.50.200">
    <property type="entry name" value="Peptidase S8/S53 domain"/>
    <property type="match status" value="1"/>
</dbReference>
<reference evidence="10 11" key="1">
    <citation type="journal article" date="2015" name="Genome Announc.">
        <title>Genomes of Geoalkalibacter ferrihydriticus Z-0531T and Geoalkalibacter subterraneus Red1T, Two Haloalkaliphilic Metal-Reducing Deltaproteobacteria.</title>
        <authorList>
            <person name="Badalamenti J.P."/>
            <person name="Krajmalnik-Brown R."/>
            <person name="Torres C.I."/>
            <person name="Bond D.R."/>
        </authorList>
    </citation>
    <scope>NUCLEOTIDE SEQUENCE [LARGE SCALE GENOMIC DNA]</scope>
    <source>
        <strain evidence="10 11">Red1</strain>
    </source>
</reference>
<dbReference type="AlphaFoldDB" id="A0A0B5FWH7"/>
<dbReference type="SUPFAM" id="SSF52743">
    <property type="entry name" value="Subtilisin-like"/>
    <property type="match status" value="1"/>
</dbReference>
<feature type="signal peptide" evidence="7">
    <location>
        <begin position="1"/>
        <end position="20"/>
    </location>
</feature>
<dbReference type="InterPro" id="IPR013783">
    <property type="entry name" value="Ig-like_fold"/>
</dbReference>
<dbReference type="InterPro" id="IPR036852">
    <property type="entry name" value="Peptidase_S8/S53_dom_sf"/>
</dbReference>
<dbReference type="InterPro" id="IPR050131">
    <property type="entry name" value="Peptidase_S8_subtilisin-like"/>
</dbReference>
<dbReference type="PROSITE" id="PS00136">
    <property type="entry name" value="SUBTILASE_ASP"/>
    <property type="match status" value="1"/>
</dbReference>
<dbReference type="GO" id="GO:0004252">
    <property type="term" value="F:serine-type endopeptidase activity"/>
    <property type="evidence" value="ECO:0007669"/>
    <property type="project" value="UniProtKB-UniRule"/>
</dbReference>
<keyword evidence="2 5" id="KW-0645">Protease</keyword>
<dbReference type="GO" id="GO:0006508">
    <property type="term" value="P:proteolysis"/>
    <property type="evidence" value="ECO:0007669"/>
    <property type="project" value="UniProtKB-KW"/>
</dbReference>
<dbReference type="Pfam" id="PF22148">
    <property type="entry name" value="Fervidolysin_NPro-like"/>
    <property type="match status" value="1"/>
</dbReference>